<dbReference type="PROSITE" id="PS51353">
    <property type="entry name" value="ARSC"/>
    <property type="match status" value="1"/>
</dbReference>
<proteinExistence type="predicted"/>
<reference evidence="1" key="1">
    <citation type="submission" date="2018-06" db="EMBL/GenBank/DDBJ databases">
        <authorList>
            <person name="Zhirakovskaya E."/>
        </authorList>
    </citation>
    <scope>NUCLEOTIDE SEQUENCE</scope>
</reference>
<gene>
    <name evidence="1" type="ORF">MNBD_GAMMA15-1625</name>
</gene>
<dbReference type="SUPFAM" id="SSF52833">
    <property type="entry name" value="Thioredoxin-like"/>
    <property type="match status" value="1"/>
</dbReference>
<dbReference type="InterPro" id="IPR006660">
    <property type="entry name" value="Arsenate_reductase-like"/>
</dbReference>
<dbReference type="Pfam" id="PF03960">
    <property type="entry name" value="ArsC"/>
    <property type="match status" value="1"/>
</dbReference>
<name>A0A3B0YH76_9ZZZZ</name>
<protein>
    <submittedName>
        <fullName evidence="1">FIG138056: a glutathione-dependent thiol reductase</fullName>
    </submittedName>
</protein>
<dbReference type="Gene3D" id="3.40.30.10">
    <property type="entry name" value="Glutaredoxin"/>
    <property type="match status" value="1"/>
</dbReference>
<dbReference type="EMBL" id="UOFN01000055">
    <property type="protein sequence ID" value="VAW76080.1"/>
    <property type="molecule type" value="Genomic_DNA"/>
</dbReference>
<dbReference type="NCBIfam" id="TIGR01617">
    <property type="entry name" value="arsC_related"/>
    <property type="match status" value="1"/>
</dbReference>
<sequence length="113" mass="13387">MVTIYGIKNCDTMKKAMRWLDEHGVEYQFHDHRKDGLDLKQLKAWEKELGWEQLLNRRGQLWRKLSQTARNNIDRESALQCMQDNAGIIKRPLLDLGDRRVLGFKPENYAALF</sequence>
<dbReference type="NCBIfam" id="NF008107">
    <property type="entry name" value="PRK10853.1"/>
    <property type="match status" value="1"/>
</dbReference>
<dbReference type="CDD" id="cd03035">
    <property type="entry name" value="ArsC_Yffb"/>
    <property type="match status" value="1"/>
</dbReference>
<dbReference type="InterPro" id="IPR006504">
    <property type="entry name" value="Tscrpt_reg_Spx/MgsR"/>
</dbReference>
<evidence type="ECO:0000313" key="1">
    <source>
        <dbReference type="EMBL" id="VAW76080.1"/>
    </source>
</evidence>
<organism evidence="1">
    <name type="scientific">hydrothermal vent metagenome</name>
    <dbReference type="NCBI Taxonomy" id="652676"/>
    <lineage>
        <taxon>unclassified sequences</taxon>
        <taxon>metagenomes</taxon>
        <taxon>ecological metagenomes</taxon>
    </lineage>
</organism>
<dbReference type="InterPro" id="IPR036249">
    <property type="entry name" value="Thioredoxin-like_sf"/>
</dbReference>
<dbReference type="PANTHER" id="PTHR30041:SF8">
    <property type="entry name" value="PROTEIN YFFB"/>
    <property type="match status" value="1"/>
</dbReference>
<dbReference type="AlphaFoldDB" id="A0A3B0YH76"/>
<dbReference type="PANTHER" id="PTHR30041">
    <property type="entry name" value="ARSENATE REDUCTASE"/>
    <property type="match status" value="1"/>
</dbReference>
<accession>A0A3B0YH76</accession>